<name>A0A1Y3EXK6_9BILA</name>
<protein>
    <submittedName>
        <fullName evidence="1">Uncharacterized protein</fullName>
    </submittedName>
</protein>
<accession>A0A1Y3EXK6</accession>
<reference evidence="1 2" key="1">
    <citation type="submission" date="2015-04" db="EMBL/GenBank/DDBJ databases">
        <title>Draft genome of the roundworm Trichinella nativa.</title>
        <authorList>
            <person name="Mitreva M."/>
        </authorList>
    </citation>
    <scope>NUCLEOTIDE SEQUENCE [LARGE SCALE GENOMIC DNA]</scope>
    <source>
        <strain evidence="1 2">ISS45</strain>
    </source>
</reference>
<sequence>MSEQSSSDPPRGRHSDYFLETFPAAENFLVRYDNNMLVDRDSFDIGNVIEMNPKKFVERLTKIRDNKRDVLNAIEKLKGKLGMIDKDKLQKLINLYDDLAKQEEEYLCIFRQVF</sequence>
<evidence type="ECO:0000313" key="2">
    <source>
        <dbReference type="Proteomes" id="UP000243006"/>
    </source>
</evidence>
<dbReference type="EMBL" id="LVZM01003749">
    <property type="protein sequence ID" value="OUC47798.1"/>
    <property type="molecule type" value="Genomic_DNA"/>
</dbReference>
<gene>
    <name evidence="1" type="ORF">D917_01353</name>
</gene>
<evidence type="ECO:0000313" key="1">
    <source>
        <dbReference type="EMBL" id="OUC47798.1"/>
    </source>
</evidence>
<feature type="non-terminal residue" evidence="1">
    <location>
        <position position="114"/>
    </location>
</feature>
<proteinExistence type="predicted"/>
<dbReference type="Proteomes" id="UP000243006">
    <property type="component" value="Unassembled WGS sequence"/>
</dbReference>
<dbReference type="AlphaFoldDB" id="A0A1Y3EXK6"/>
<comment type="caution">
    <text evidence="1">The sequence shown here is derived from an EMBL/GenBank/DDBJ whole genome shotgun (WGS) entry which is preliminary data.</text>
</comment>
<organism evidence="1 2">
    <name type="scientific">Trichinella nativa</name>
    <dbReference type="NCBI Taxonomy" id="6335"/>
    <lineage>
        <taxon>Eukaryota</taxon>
        <taxon>Metazoa</taxon>
        <taxon>Ecdysozoa</taxon>
        <taxon>Nematoda</taxon>
        <taxon>Enoplea</taxon>
        <taxon>Dorylaimia</taxon>
        <taxon>Trichinellida</taxon>
        <taxon>Trichinellidae</taxon>
        <taxon>Trichinella</taxon>
    </lineage>
</organism>